<name>A0A1H7SEN0_9SPHI</name>
<dbReference type="OrthoDB" id="8479400at2"/>
<evidence type="ECO:0000313" key="1">
    <source>
        <dbReference type="EMBL" id="SEL70184.1"/>
    </source>
</evidence>
<keyword evidence="2" id="KW-1185">Reference proteome</keyword>
<gene>
    <name evidence="1" type="ORF">SAMN05421740_108218</name>
</gene>
<organism evidence="1 2">
    <name type="scientific">Parapedobacter koreensis</name>
    <dbReference type="NCBI Taxonomy" id="332977"/>
    <lineage>
        <taxon>Bacteria</taxon>
        <taxon>Pseudomonadati</taxon>
        <taxon>Bacteroidota</taxon>
        <taxon>Sphingobacteriia</taxon>
        <taxon>Sphingobacteriales</taxon>
        <taxon>Sphingobacteriaceae</taxon>
        <taxon>Parapedobacter</taxon>
    </lineage>
</organism>
<evidence type="ECO:0008006" key="3">
    <source>
        <dbReference type="Google" id="ProtNLM"/>
    </source>
</evidence>
<accession>A0A1H7SEN0</accession>
<dbReference type="AlphaFoldDB" id="A0A1H7SEN0"/>
<protein>
    <recommendedName>
        <fullName evidence="3">Nucleoside 2-deoxyribosyltransferase</fullName>
    </recommendedName>
</protein>
<sequence>MSYKIPIFLSYPKPYLKKQDDFIDQIKLLLDNKGFLARTLGVTDYDMEEPLTAIRRLMLECNGIITVAFKRTLIVQGITKPNSDNGDAMIQLENMWTTSPYSHIEPAMAFQIGLPVLIIRENGVIADGVLEKGVIGTYLPEFNLEGDIGKYLNSNEWRQILGKWEGYVRKVVDNKGRPPKLY</sequence>
<evidence type="ECO:0000313" key="2">
    <source>
        <dbReference type="Proteomes" id="UP000198916"/>
    </source>
</evidence>
<reference evidence="2" key="1">
    <citation type="submission" date="2016-10" db="EMBL/GenBank/DDBJ databases">
        <authorList>
            <person name="Varghese N."/>
            <person name="Submissions S."/>
        </authorList>
    </citation>
    <scope>NUCLEOTIDE SEQUENCE [LARGE SCALE GENOMIC DNA]</scope>
    <source>
        <strain evidence="2">Jip14</strain>
    </source>
</reference>
<proteinExistence type="predicted"/>
<dbReference type="RefSeq" id="WP_090607679.1">
    <property type="nucleotide sequence ID" value="NZ_FNZR01000008.1"/>
</dbReference>
<dbReference type="Proteomes" id="UP000198916">
    <property type="component" value="Unassembled WGS sequence"/>
</dbReference>
<dbReference type="EMBL" id="FNZR01000008">
    <property type="protein sequence ID" value="SEL70184.1"/>
    <property type="molecule type" value="Genomic_DNA"/>
</dbReference>